<dbReference type="AlphaFoldDB" id="A0AAE1STM9"/>
<dbReference type="SUPFAM" id="SSF54001">
    <property type="entry name" value="Cysteine proteinases"/>
    <property type="match status" value="1"/>
</dbReference>
<dbReference type="EMBL" id="JAVYJV010000003">
    <property type="protein sequence ID" value="KAK4375586.1"/>
    <property type="molecule type" value="Genomic_DNA"/>
</dbReference>
<dbReference type="GO" id="GO:0004843">
    <property type="term" value="F:cysteine-type deubiquitinase activity"/>
    <property type="evidence" value="ECO:0007669"/>
    <property type="project" value="InterPro"/>
</dbReference>
<keyword evidence="3" id="KW-1185">Reference proteome</keyword>
<evidence type="ECO:0000259" key="1">
    <source>
        <dbReference type="Pfam" id="PF00443"/>
    </source>
</evidence>
<gene>
    <name evidence="2" type="ORF">RND71_006263</name>
</gene>
<comment type="caution">
    <text evidence="2">The sequence shown here is derived from an EMBL/GenBank/DDBJ whole genome shotgun (WGS) entry which is preliminary data.</text>
</comment>
<evidence type="ECO:0000313" key="3">
    <source>
        <dbReference type="Proteomes" id="UP001291623"/>
    </source>
</evidence>
<dbReference type="Proteomes" id="UP001291623">
    <property type="component" value="Unassembled WGS sequence"/>
</dbReference>
<feature type="domain" description="Peptidase C19 ubiquitin carboxyl-terminal hydrolase" evidence="1">
    <location>
        <begin position="4"/>
        <end position="38"/>
    </location>
</feature>
<evidence type="ECO:0000313" key="2">
    <source>
        <dbReference type="EMBL" id="KAK4375586.1"/>
    </source>
</evidence>
<name>A0AAE1STM9_9SOLA</name>
<organism evidence="2 3">
    <name type="scientific">Anisodus tanguticus</name>
    <dbReference type="NCBI Taxonomy" id="243964"/>
    <lineage>
        <taxon>Eukaryota</taxon>
        <taxon>Viridiplantae</taxon>
        <taxon>Streptophyta</taxon>
        <taxon>Embryophyta</taxon>
        <taxon>Tracheophyta</taxon>
        <taxon>Spermatophyta</taxon>
        <taxon>Magnoliopsida</taxon>
        <taxon>eudicotyledons</taxon>
        <taxon>Gunneridae</taxon>
        <taxon>Pentapetalae</taxon>
        <taxon>asterids</taxon>
        <taxon>lamiids</taxon>
        <taxon>Solanales</taxon>
        <taxon>Solanaceae</taxon>
        <taxon>Solanoideae</taxon>
        <taxon>Hyoscyameae</taxon>
        <taxon>Anisodus</taxon>
    </lineage>
</organism>
<sequence length="50" mass="5501">MATSSNKHASNLASYEQQDAHEFFSSVLDGIHERMQNDKGKAPTPVQLPS</sequence>
<reference evidence="2" key="1">
    <citation type="submission" date="2023-12" db="EMBL/GenBank/DDBJ databases">
        <title>Genome assembly of Anisodus tanguticus.</title>
        <authorList>
            <person name="Wang Y.-J."/>
        </authorList>
    </citation>
    <scope>NUCLEOTIDE SEQUENCE</scope>
    <source>
        <strain evidence="2">KB-2021</strain>
        <tissue evidence="2">Leaf</tissue>
    </source>
</reference>
<dbReference type="Gene3D" id="3.90.70.10">
    <property type="entry name" value="Cysteine proteinases"/>
    <property type="match status" value="1"/>
</dbReference>
<protein>
    <recommendedName>
        <fullName evidence="1">Peptidase C19 ubiquitin carboxyl-terminal hydrolase domain-containing protein</fullName>
    </recommendedName>
</protein>
<dbReference type="InterPro" id="IPR038765">
    <property type="entry name" value="Papain-like_cys_pep_sf"/>
</dbReference>
<accession>A0AAE1STM9</accession>
<dbReference type="InterPro" id="IPR001394">
    <property type="entry name" value="Peptidase_C19_UCH"/>
</dbReference>
<proteinExistence type="predicted"/>
<dbReference type="GO" id="GO:0016579">
    <property type="term" value="P:protein deubiquitination"/>
    <property type="evidence" value="ECO:0007669"/>
    <property type="project" value="InterPro"/>
</dbReference>
<dbReference type="Pfam" id="PF00443">
    <property type="entry name" value="UCH"/>
    <property type="match status" value="1"/>
</dbReference>